<proteinExistence type="predicted"/>
<sequence>MCSIPCQSRLNRTTSGGLHKTAATRYQKPILRPDTRNILSWTLLTCWLAVVPCSRTSVAPGTPSVEDTVTPHLFGEPGSRSEWGPWEETEPL</sequence>
<dbReference type="EMBL" id="BJHW01000001">
    <property type="protein sequence ID" value="GDY56943.1"/>
    <property type="molecule type" value="Genomic_DNA"/>
</dbReference>
<evidence type="ECO:0000256" key="1">
    <source>
        <dbReference type="SAM" id="MobiDB-lite"/>
    </source>
</evidence>
<accession>A0A4D4LFR0</accession>
<evidence type="ECO:0000313" key="3">
    <source>
        <dbReference type="Proteomes" id="UP000301309"/>
    </source>
</evidence>
<dbReference type="Proteomes" id="UP000301309">
    <property type="component" value="Unassembled WGS sequence"/>
</dbReference>
<keyword evidence="3" id="KW-1185">Reference proteome</keyword>
<evidence type="ECO:0000313" key="2">
    <source>
        <dbReference type="EMBL" id="GDY56943.1"/>
    </source>
</evidence>
<dbReference type="AlphaFoldDB" id="A0A4D4LFR0"/>
<reference evidence="2 3" key="1">
    <citation type="journal article" date="2020" name="Int. J. Syst. Evol. Microbiol.">
        <title>Reclassification of Streptomyces castelarensis and Streptomyces sporoclivatus as later heterotypic synonyms of Streptomyces antimycoticus.</title>
        <authorList>
            <person name="Komaki H."/>
            <person name="Tamura T."/>
        </authorList>
    </citation>
    <scope>NUCLEOTIDE SEQUENCE [LARGE SCALE GENOMIC DNA]</scope>
    <source>
        <strain evidence="2 3">NBRC 13459</strain>
    </source>
</reference>
<protein>
    <submittedName>
        <fullName evidence="2">Uncharacterized protein</fullName>
    </submittedName>
</protein>
<comment type="caution">
    <text evidence="2">The sequence shown here is derived from an EMBL/GenBank/DDBJ whole genome shotgun (WGS) entry which is preliminary data.</text>
</comment>
<name>A0A4D4LFR0_STRVO</name>
<organism evidence="2 3">
    <name type="scientific">Streptomyces violaceusniger</name>
    <dbReference type="NCBI Taxonomy" id="68280"/>
    <lineage>
        <taxon>Bacteria</taxon>
        <taxon>Bacillati</taxon>
        <taxon>Actinomycetota</taxon>
        <taxon>Actinomycetes</taxon>
        <taxon>Kitasatosporales</taxon>
        <taxon>Streptomycetaceae</taxon>
        <taxon>Streptomyces</taxon>
        <taxon>Streptomyces violaceusniger group</taxon>
    </lineage>
</organism>
<gene>
    <name evidence="2" type="ORF">SVIO_075660</name>
</gene>
<feature type="region of interest" description="Disordered" evidence="1">
    <location>
        <begin position="57"/>
        <end position="92"/>
    </location>
</feature>